<sequence length="590" mass="64565">MTPKNRTRDLGSLLRTELTLAWSLLATSALVPMTEVVARRARTSKSLGKKGKGDDKKSKSAREKVEAKEQHKYFDRAVINVKGGNGGHGEILANSKARTVRNFKYKPGGNMSKKITLPSREPANGADGGDVFVFVDPSLDSLLHLHENNQHVAPSGSNANSGEVVSLRARGKEQRNKAPSLRIPVPPGTVVRKKRTGTLIADLTDGGQMVCVAKGGFGGVGMEKTQKKAKQQRQQDEEGVEDVTVEVSKQMTAGEPGEEFFLELLLRVVADVGLVGFPNVGKSSLLAHLTRANPEIANYPFTTLMPNLGVAQGDQNPEDGEPEMLQPVMADLPGLIEGAHKGRGLGREFLRHLRRTKIIVHVVDAAELNPVEDYLAVRDELRMYNPEYVTRPHIVALNKVDLFGEGNEELVDDIVKRIWAAHAECGEDDDGVSLAGASPVAVVPCSAVDGRGDFPPEPQPSLAHDPILRTHVVLVPEKPTHREIRPDVDFLENTENLRSTPYRASTRGVLVEPLTKYFDAKSDFLALRSAMLITVFKPLDIVETAKIFDLDLAYTTYHYDVNSIVLTMHALSVAWISAECLPLHRQTTPL</sequence>
<feature type="compositionally biased region" description="Basic residues" evidence="3">
    <location>
        <begin position="41"/>
        <end position="50"/>
    </location>
</feature>
<dbReference type="GO" id="GO:0003924">
    <property type="term" value="F:GTPase activity"/>
    <property type="evidence" value="ECO:0007669"/>
    <property type="project" value="InterPro"/>
</dbReference>
<dbReference type="PROSITE" id="PS51883">
    <property type="entry name" value="OBG"/>
    <property type="match status" value="1"/>
</dbReference>
<dbReference type="PROSITE" id="PS00905">
    <property type="entry name" value="GTP1_OBG"/>
    <property type="match status" value="1"/>
</dbReference>
<dbReference type="InterPro" id="IPR006074">
    <property type="entry name" value="GTP1-OBG_CS"/>
</dbReference>
<dbReference type="CDD" id="cd01898">
    <property type="entry name" value="Obg"/>
    <property type="match status" value="1"/>
</dbReference>
<dbReference type="Pfam" id="PF01926">
    <property type="entry name" value="MMR_HSR1"/>
    <property type="match status" value="1"/>
</dbReference>
<protein>
    <submittedName>
        <fullName evidence="6">GTPase Obg 1</fullName>
    </submittedName>
</protein>
<evidence type="ECO:0000313" key="6">
    <source>
        <dbReference type="EMBL" id="KAK3280267.1"/>
    </source>
</evidence>
<gene>
    <name evidence="6" type="ORF">CYMTET_11880</name>
</gene>
<comment type="caution">
    <text evidence="6">The sequence shown here is derived from an EMBL/GenBank/DDBJ whole genome shotgun (WGS) entry which is preliminary data.</text>
</comment>
<evidence type="ECO:0000313" key="7">
    <source>
        <dbReference type="Proteomes" id="UP001190700"/>
    </source>
</evidence>
<name>A0AAE0GLD9_9CHLO</name>
<dbReference type="PANTHER" id="PTHR11702:SF39">
    <property type="entry name" value="GTP-BINDING PROTEIN OBGC2-RELATED"/>
    <property type="match status" value="1"/>
</dbReference>
<evidence type="ECO:0000256" key="1">
    <source>
        <dbReference type="ARBA" id="ARBA00022741"/>
    </source>
</evidence>
<dbReference type="InterPro" id="IPR045086">
    <property type="entry name" value="OBG_GTPase"/>
</dbReference>
<feature type="domain" description="Obg" evidence="5">
    <location>
        <begin position="71"/>
        <end position="269"/>
    </location>
</feature>
<keyword evidence="1" id="KW-0547">Nucleotide-binding</keyword>
<feature type="region of interest" description="Disordered" evidence="3">
    <location>
        <begin position="41"/>
        <end position="69"/>
    </location>
</feature>
<dbReference type="GO" id="GO:0005739">
    <property type="term" value="C:mitochondrion"/>
    <property type="evidence" value="ECO:0007669"/>
    <property type="project" value="TreeGrafter"/>
</dbReference>
<feature type="compositionally biased region" description="Basic and acidic residues" evidence="3">
    <location>
        <begin position="51"/>
        <end position="69"/>
    </location>
</feature>
<dbReference type="SUPFAM" id="SSF52540">
    <property type="entry name" value="P-loop containing nucleoside triphosphate hydrolases"/>
    <property type="match status" value="1"/>
</dbReference>
<dbReference type="SUPFAM" id="SSF82051">
    <property type="entry name" value="Obg GTP-binding protein N-terminal domain"/>
    <property type="match status" value="1"/>
</dbReference>
<accession>A0AAE0GLD9</accession>
<feature type="domain" description="OBG-type G" evidence="4">
    <location>
        <begin position="270"/>
        <end position="402"/>
    </location>
</feature>
<dbReference type="GO" id="GO:0005525">
    <property type="term" value="F:GTP binding"/>
    <property type="evidence" value="ECO:0007669"/>
    <property type="project" value="UniProtKB-KW"/>
</dbReference>
<dbReference type="PROSITE" id="PS51710">
    <property type="entry name" value="G_OBG"/>
    <property type="match status" value="1"/>
</dbReference>
<evidence type="ECO:0000256" key="3">
    <source>
        <dbReference type="SAM" id="MobiDB-lite"/>
    </source>
</evidence>
<dbReference type="EMBL" id="LGRX02004465">
    <property type="protein sequence ID" value="KAK3280267.1"/>
    <property type="molecule type" value="Genomic_DNA"/>
</dbReference>
<dbReference type="Proteomes" id="UP001190700">
    <property type="component" value="Unassembled WGS sequence"/>
</dbReference>
<dbReference type="GO" id="GO:0042254">
    <property type="term" value="P:ribosome biogenesis"/>
    <property type="evidence" value="ECO:0007669"/>
    <property type="project" value="UniProtKB-UniRule"/>
</dbReference>
<dbReference type="InterPro" id="IPR006073">
    <property type="entry name" value="GTP-bd"/>
</dbReference>
<dbReference type="PRINTS" id="PR00326">
    <property type="entry name" value="GTP1OBG"/>
</dbReference>
<dbReference type="InterPro" id="IPR027417">
    <property type="entry name" value="P-loop_NTPase"/>
</dbReference>
<keyword evidence="2" id="KW-0342">GTP-binding</keyword>
<dbReference type="InterPro" id="IPR031167">
    <property type="entry name" value="G_OBG"/>
</dbReference>
<dbReference type="InterPro" id="IPR006169">
    <property type="entry name" value="GTP1_OBG_dom"/>
</dbReference>
<dbReference type="PANTHER" id="PTHR11702">
    <property type="entry name" value="DEVELOPMENTALLY REGULATED GTP-BINDING PROTEIN-RELATED"/>
    <property type="match status" value="1"/>
</dbReference>
<evidence type="ECO:0000256" key="2">
    <source>
        <dbReference type="ARBA" id="ARBA00023134"/>
    </source>
</evidence>
<proteinExistence type="predicted"/>
<dbReference type="Gene3D" id="3.40.50.300">
    <property type="entry name" value="P-loop containing nucleotide triphosphate hydrolases"/>
    <property type="match status" value="1"/>
</dbReference>
<dbReference type="Pfam" id="PF01018">
    <property type="entry name" value="GTP1_OBG"/>
    <property type="match status" value="1"/>
</dbReference>
<evidence type="ECO:0000259" key="4">
    <source>
        <dbReference type="PROSITE" id="PS51710"/>
    </source>
</evidence>
<reference evidence="6 7" key="1">
    <citation type="journal article" date="2015" name="Genome Biol. Evol.">
        <title>Comparative Genomics of a Bacterivorous Green Alga Reveals Evolutionary Causalities and Consequences of Phago-Mixotrophic Mode of Nutrition.</title>
        <authorList>
            <person name="Burns J.A."/>
            <person name="Paasch A."/>
            <person name="Narechania A."/>
            <person name="Kim E."/>
        </authorList>
    </citation>
    <scope>NUCLEOTIDE SEQUENCE [LARGE SCALE GENOMIC DNA]</scope>
    <source>
        <strain evidence="6 7">PLY_AMNH</strain>
    </source>
</reference>
<dbReference type="Gene3D" id="2.70.210.12">
    <property type="entry name" value="GTP1/OBG domain"/>
    <property type="match status" value="1"/>
</dbReference>
<organism evidence="6 7">
    <name type="scientific">Cymbomonas tetramitiformis</name>
    <dbReference type="NCBI Taxonomy" id="36881"/>
    <lineage>
        <taxon>Eukaryota</taxon>
        <taxon>Viridiplantae</taxon>
        <taxon>Chlorophyta</taxon>
        <taxon>Pyramimonadophyceae</taxon>
        <taxon>Pyramimonadales</taxon>
        <taxon>Pyramimonadaceae</taxon>
        <taxon>Cymbomonas</taxon>
    </lineage>
</organism>
<dbReference type="InterPro" id="IPR036726">
    <property type="entry name" value="GTP1_OBG_dom_sf"/>
</dbReference>
<evidence type="ECO:0000259" key="5">
    <source>
        <dbReference type="PROSITE" id="PS51883"/>
    </source>
</evidence>
<keyword evidence="7" id="KW-1185">Reference proteome</keyword>
<dbReference type="AlphaFoldDB" id="A0AAE0GLD9"/>